<dbReference type="eggNOG" id="ENOG50316A1">
    <property type="taxonomic scope" value="Bacteria"/>
</dbReference>
<dbReference type="AlphaFoldDB" id="A0A094L865"/>
<comment type="caution">
    <text evidence="1">The sequence shown here is derived from an EMBL/GenBank/DDBJ whole genome shotgun (WGS) entry which is preliminary data.</text>
</comment>
<dbReference type="PANTHER" id="PTHR34776:SF1">
    <property type="entry name" value="F17F16.3 PROTEIN"/>
    <property type="match status" value="1"/>
</dbReference>
<gene>
    <name evidence="1" type="ORF">IDSA_07920</name>
</gene>
<dbReference type="Proteomes" id="UP000054363">
    <property type="component" value="Unassembled WGS sequence"/>
</dbReference>
<keyword evidence="2" id="KW-1185">Reference proteome</keyword>
<evidence type="ECO:0000313" key="1">
    <source>
        <dbReference type="EMBL" id="KFZ30988.1"/>
    </source>
</evidence>
<organism evidence="1 2">
    <name type="scientific">Pseudidiomarina salinarum</name>
    <dbReference type="NCBI Taxonomy" id="435908"/>
    <lineage>
        <taxon>Bacteria</taxon>
        <taxon>Pseudomonadati</taxon>
        <taxon>Pseudomonadota</taxon>
        <taxon>Gammaproteobacteria</taxon>
        <taxon>Alteromonadales</taxon>
        <taxon>Idiomarinaceae</taxon>
        <taxon>Pseudidiomarina</taxon>
    </lineage>
</organism>
<dbReference type="PANTHER" id="PTHR34776">
    <property type="entry name" value="F17F16.3 PROTEIN"/>
    <property type="match status" value="1"/>
</dbReference>
<sequence>MSEYVEQGDVCFFYRPAIDTDEVNSIDDIQRLFVVLAPDGDDQARLFVIGQKRLPEIIEGESKSSERGWMMNLMIAEPKRIGERLGPDTYETKTEGTRELSAAVPVGEGRYEIFDAGDSTFFAYRLSQPEHIGEAQSELGIRHEASYVISVRNPSLEVSGFPDASPDYPAHLKNKFGDKRWIRIDDSELLNYEDAQLVLVGAKDDLSDTGADLSGKPDLFATLELKKRDWPTKSLNKGEFADPNNEG</sequence>
<accession>A0A094L865</accession>
<reference evidence="1 2" key="1">
    <citation type="submission" date="2014-06" db="EMBL/GenBank/DDBJ databases">
        <title>The draft genome sequence of Idiomarina salinarum ISL-52.</title>
        <authorList>
            <person name="Du J."/>
            <person name="Shao Z."/>
        </authorList>
    </citation>
    <scope>NUCLEOTIDE SEQUENCE [LARGE SCALE GENOMIC DNA]</scope>
    <source>
        <strain evidence="1 2">ISL-52</strain>
    </source>
</reference>
<dbReference type="RefSeq" id="WP_034775598.1">
    <property type="nucleotide sequence ID" value="NZ_JPER01000003.1"/>
</dbReference>
<evidence type="ECO:0000313" key="2">
    <source>
        <dbReference type="Proteomes" id="UP000054363"/>
    </source>
</evidence>
<name>A0A094L865_9GAMM</name>
<proteinExistence type="predicted"/>
<dbReference type="OrthoDB" id="3078349at2"/>
<protein>
    <submittedName>
        <fullName evidence="1">Uncharacterized protein</fullName>
    </submittedName>
</protein>
<dbReference type="STRING" id="435908.IDSA_07920"/>
<dbReference type="EMBL" id="JPER01000003">
    <property type="protein sequence ID" value="KFZ30988.1"/>
    <property type="molecule type" value="Genomic_DNA"/>
</dbReference>